<dbReference type="Pfam" id="PF20149">
    <property type="entry name" value="DUF6532"/>
    <property type="match status" value="1"/>
</dbReference>
<feature type="compositionally biased region" description="Low complexity" evidence="1">
    <location>
        <begin position="69"/>
        <end position="80"/>
    </location>
</feature>
<evidence type="ECO:0000313" key="4">
    <source>
        <dbReference type="Proteomes" id="UP000030108"/>
    </source>
</evidence>
<dbReference type="EMBL" id="JATN01000322">
    <property type="protein sequence ID" value="EUC53506.1"/>
    <property type="molecule type" value="Genomic_DNA"/>
</dbReference>
<evidence type="ECO:0000313" key="3">
    <source>
        <dbReference type="EMBL" id="EUC53506.1"/>
    </source>
</evidence>
<accession>X8IWW9</accession>
<feature type="region of interest" description="Disordered" evidence="1">
    <location>
        <begin position="22"/>
        <end position="135"/>
    </location>
</feature>
<dbReference type="InterPro" id="IPR045341">
    <property type="entry name" value="DUF6532"/>
</dbReference>
<organism evidence="3 4">
    <name type="scientific">Rhizoctonia solani AG-3 Rhs1AP</name>
    <dbReference type="NCBI Taxonomy" id="1086054"/>
    <lineage>
        <taxon>Eukaryota</taxon>
        <taxon>Fungi</taxon>
        <taxon>Dikarya</taxon>
        <taxon>Basidiomycota</taxon>
        <taxon>Agaricomycotina</taxon>
        <taxon>Agaricomycetes</taxon>
        <taxon>Cantharellales</taxon>
        <taxon>Ceratobasidiaceae</taxon>
        <taxon>Rhizoctonia</taxon>
    </lineage>
</organism>
<comment type="caution">
    <text evidence="3">The sequence shown here is derived from an EMBL/GenBank/DDBJ whole genome shotgun (WGS) entry which is preliminary data.</text>
</comment>
<protein>
    <recommendedName>
        <fullName evidence="2">DUF6532 domain-containing protein</fullName>
    </recommendedName>
</protein>
<feature type="non-terminal residue" evidence="3">
    <location>
        <position position="539"/>
    </location>
</feature>
<feature type="compositionally biased region" description="Polar residues" evidence="1">
    <location>
        <begin position="22"/>
        <end position="38"/>
    </location>
</feature>
<dbReference type="OrthoDB" id="3257342at2759"/>
<evidence type="ECO:0000259" key="2">
    <source>
        <dbReference type="Pfam" id="PF20149"/>
    </source>
</evidence>
<gene>
    <name evidence="3" type="ORF">RSOL_006830</name>
</gene>
<dbReference type="AlphaFoldDB" id="X8IWW9"/>
<dbReference type="Proteomes" id="UP000030108">
    <property type="component" value="Unassembled WGS sequence"/>
</dbReference>
<name>X8IWW9_9AGAM</name>
<feature type="compositionally biased region" description="Basic and acidic residues" evidence="1">
    <location>
        <begin position="94"/>
        <end position="105"/>
    </location>
</feature>
<feature type="domain" description="DUF6532" evidence="2">
    <location>
        <begin position="288"/>
        <end position="475"/>
    </location>
</feature>
<evidence type="ECO:0000256" key="1">
    <source>
        <dbReference type="SAM" id="MobiDB-lite"/>
    </source>
</evidence>
<sequence>MLPPKSTAESPTPTTYQTLRTQLLPSDPSSTPVQSAQLGNFPVRLECSQRSLSDESKEHLKKRRRSSNPTPRLTPTPAARPFRKQPVHLLALSDSDHDTADDHQTRHPCTPGSSSSARPEHDGPAVAGTGDAAKPTREEAIERLCEMVGEDVRLLPASQIDRFLEALHAPAPSTYASQLVPQGRQAQAVAQLPHQMDVDGGHDFVHANVTPSNPISVSAAMPELGPSSVRSTVTPAPGVHPTLGSELDPNAGDDLFDQLTSTLPVLPFDHPTEPHLESAPTHPGLQVRAFTEGAYESEGTYTRWADEEYSDVCNRIVTDPQLRLLVVPPIQLEKTMARRLSNGRTGARQRCRSVIPMGYDLILQPHSRRELKRNRRHVEALLPSNFISLGLVFTRRQFEHPAIETCAVAIYFSGEQSPGTMFPEKFGPALPLPAVAFVLTMMQVCLEEWSSGRWKHRDLRASEQLEVYESYLESLIVYEGEAPTELLKFRQNWFKAGTDAVGLTIQSQVFCQPVIRAKDVRPDSASCLGTMASAHCTSA</sequence>
<reference evidence="4" key="1">
    <citation type="journal article" date="2014" name="Genome Announc.">
        <title>Draft genome sequence of the plant-pathogenic soil fungus Rhizoctonia solani anastomosis group 3 strain Rhs1AP.</title>
        <authorList>
            <person name="Cubeta M.A."/>
            <person name="Thomas E."/>
            <person name="Dean R.A."/>
            <person name="Jabaji S."/>
            <person name="Neate S.M."/>
            <person name="Tavantzis S."/>
            <person name="Toda T."/>
            <person name="Vilgalys R."/>
            <person name="Bharathan N."/>
            <person name="Fedorova-Abrams N."/>
            <person name="Pakala S.B."/>
            <person name="Pakala S.M."/>
            <person name="Zafar N."/>
            <person name="Joardar V."/>
            <person name="Losada L."/>
            <person name="Nierman W.C."/>
        </authorList>
    </citation>
    <scope>NUCLEOTIDE SEQUENCE [LARGE SCALE GENOMIC DNA]</scope>
    <source>
        <strain evidence="4">AG-3</strain>
    </source>
</reference>
<proteinExistence type="predicted"/>